<dbReference type="GO" id="GO:0015204">
    <property type="term" value="F:urea transmembrane transporter activity"/>
    <property type="evidence" value="ECO:0007669"/>
    <property type="project" value="InterPro"/>
</dbReference>
<keyword evidence="4" id="KW-1185">Reference proteome</keyword>
<dbReference type="AlphaFoldDB" id="A0A183TB03"/>
<dbReference type="InterPro" id="IPR031155">
    <property type="entry name" value="DUR"/>
</dbReference>
<evidence type="ECO:0000313" key="3">
    <source>
        <dbReference type="EMBL" id="VDM00037.1"/>
    </source>
</evidence>
<evidence type="ECO:0000313" key="4">
    <source>
        <dbReference type="Proteomes" id="UP000275846"/>
    </source>
</evidence>
<dbReference type="PANTHER" id="PTHR46154">
    <property type="match status" value="1"/>
</dbReference>
<dbReference type="WBParaSite" id="SSLN_0001416601-mRNA-1">
    <property type="protein sequence ID" value="SSLN_0001416601-mRNA-1"/>
    <property type="gene ID" value="SSLN_0001416601"/>
</dbReference>
<gene>
    <name evidence="3" type="ORF">SSLN_LOCUS13651</name>
</gene>
<dbReference type="PANTHER" id="PTHR46154:SF4">
    <property type="entry name" value="UREA ACTIVE TRANSPORTER"/>
    <property type="match status" value="1"/>
</dbReference>
<keyword evidence="2" id="KW-1133">Transmembrane helix</keyword>
<evidence type="ECO:0000313" key="5">
    <source>
        <dbReference type="WBParaSite" id="SSLN_0001416601-mRNA-1"/>
    </source>
</evidence>
<feature type="transmembrane region" description="Helical" evidence="2">
    <location>
        <begin position="141"/>
        <end position="159"/>
    </location>
</feature>
<feature type="transmembrane region" description="Helical" evidence="2">
    <location>
        <begin position="99"/>
        <end position="120"/>
    </location>
</feature>
<evidence type="ECO:0000256" key="1">
    <source>
        <dbReference type="ARBA" id="ARBA00022448"/>
    </source>
</evidence>
<keyword evidence="2" id="KW-0472">Membrane</keyword>
<proteinExistence type="predicted"/>
<keyword evidence="1" id="KW-0813">Transport</keyword>
<dbReference type="EMBL" id="UYSU01038255">
    <property type="protein sequence ID" value="VDM00037.1"/>
    <property type="molecule type" value="Genomic_DNA"/>
</dbReference>
<feature type="transmembrane region" description="Helical" evidence="2">
    <location>
        <begin position="60"/>
        <end position="79"/>
    </location>
</feature>
<dbReference type="OrthoDB" id="10049971at2759"/>
<dbReference type="Proteomes" id="UP000275846">
    <property type="component" value="Unassembled WGS sequence"/>
</dbReference>
<reference evidence="5" key="1">
    <citation type="submission" date="2016-06" db="UniProtKB">
        <authorList>
            <consortium name="WormBaseParasite"/>
        </authorList>
    </citation>
    <scope>IDENTIFICATION</scope>
</reference>
<evidence type="ECO:0000256" key="2">
    <source>
        <dbReference type="SAM" id="Phobius"/>
    </source>
</evidence>
<feature type="transmembrane region" description="Helical" evidence="2">
    <location>
        <begin position="165"/>
        <end position="185"/>
    </location>
</feature>
<accession>A0A183TB03</accession>
<protein>
    <submittedName>
        <fullName evidence="5">Aa_trans domain-containing protein</fullName>
    </submittedName>
</protein>
<name>A0A183TB03_SCHSO</name>
<dbReference type="GO" id="GO:0005886">
    <property type="term" value="C:plasma membrane"/>
    <property type="evidence" value="ECO:0007669"/>
    <property type="project" value="TreeGrafter"/>
</dbReference>
<keyword evidence="2" id="KW-0812">Transmembrane</keyword>
<organism evidence="5">
    <name type="scientific">Schistocephalus solidus</name>
    <name type="common">Tapeworm</name>
    <dbReference type="NCBI Taxonomy" id="70667"/>
    <lineage>
        <taxon>Eukaryota</taxon>
        <taxon>Metazoa</taxon>
        <taxon>Spiralia</taxon>
        <taxon>Lophotrochozoa</taxon>
        <taxon>Platyhelminthes</taxon>
        <taxon>Cestoda</taxon>
        <taxon>Eucestoda</taxon>
        <taxon>Diphyllobothriidea</taxon>
        <taxon>Diphyllobothriidae</taxon>
        <taxon>Schistocephalus</taxon>
    </lineage>
</organism>
<sequence length="236" mass="26244">MIFAARQLKEKCQEMRTHLNATFVDQTKAFGTVNRDGLWKIMQKFGCPERFTHMVGILSPIAYAISNSVTIGLFALVILEMRTKAPGANTFPQVVKCRFGTTVHIIVVIAFLLTPVFSVMQIVNNAFSILDAATEESNSEKIIICIYMSIAACVAFAEFGNFPQILYVTSIFLIGTTAILGISIFNDSQNFPLGTEDRLYKLLDCYKPPDVEQPTSFLSVYNRDGLWAVLVNFVGT</sequence>
<reference evidence="3 4" key="2">
    <citation type="submission" date="2018-11" db="EMBL/GenBank/DDBJ databases">
        <authorList>
            <consortium name="Pathogen Informatics"/>
        </authorList>
    </citation>
    <scope>NUCLEOTIDE SEQUENCE [LARGE SCALE GENOMIC DNA]</scope>
    <source>
        <strain evidence="3 4">NST_G2</strain>
    </source>
</reference>